<dbReference type="EMBL" id="NUXH01000089">
    <property type="protein sequence ID" value="PFL59413.1"/>
    <property type="molecule type" value="Genomic_DNA"/>
</dbReference>
<sequence>MSRISITKSQDSIMIAWQSAEITIALKDIITISMNDVPHNKLDHVVYIGTPSSSKNRTLIHTTNLNFIIFAVNPSIVLEEINIE</sequence>
<organism evidence="2 3">
    <name type="scientific">Bacillus anthracis</name>
    <name type="common">anthrax bacterium</name>
    <dbReference type="NCBI Taxonomy" id="1392"/>
    <lineage>
        <taxon>Bacteria</taxon>
        <taxon>Bacillati</taxon>
        <taxon>Bacillota</taxon>
        <taxon>Bacilli</taxon>
        <taxon>Bacillales</taxon>
        <taxon>Bacillaceae</taxon>
        <taxon>Bacillus</taxon>
        <taxon>Bacillus cereus group</taxon>
    </lineage>
</organism>
<feature type="domain" description="Sublancin immunity protein SunI-like PH" evidence="1">
    <location>
        <begin position="3"/>
        <end position="82"/>
    </location>
</feature>
<evidence type="ECO:0000313" key="3">
    <source>
        <dbReference type="Proteomes" id="UP000222851"/>
    </source>
</evidence>
<dbReference type="Proteomes" id="UP000222851">
    <property type="component" value="Unassembled WGS sequence"/>
</dbReference>
<dbReference type="AlphaFoldDB" id="A0A2B0X0K9"/>
<gene>
    <name evidence="2" type="ORF">COJ30_21705</name>
</gene>
<comment type="caution">
    <text evidence="2">The sequence shown here is derived from an EMBL/GenBank/DDBJ whole genome shotgun (WGS) entry which is preliminary data.</text>
</comment>
<dbReference type="Pfam" id="PF23491">
    <property type="entry name" value="bPH_8"/>
    <property type="match status" value="1"/>
</dbReference>
<protein>
    <recommendedName>
        <fullName evidence="1">Sublancin immunity protein SunI-like PH domain-containing protein</fullName>
    </recommendedName>
</protein>
<dbReference type="RefSeq" id="WP_063225056.1">
    <property type="nucleotide sequence ID" value="NZ_NUXH01000089.1"/>
</dbReference>
<dbReference type="InterPro" id="IPR055365">
    <property type="entry name" value="PH_SunI-like"/>
</dbReference>
<reference evidence="2 3" key="1">
    <citation type="submission" date="2017-09" db="EMBL/GenBank/DDBJ databases">
        <title>Large-scale bioinformatics analysis of Bacillus genomes uncovers conserved roles of natural products in bacterial physiology.</title>
        <authorList>
            <consortium name="Agbiome Team Llc"/>
            <person name="Bleich R.M."/>
            <person name="Grubbs K.J."/>
            <person name="Santa Maria K.C."/>
            <person name="Allen S.E."/>
            <person name="Farag S."/>
            <person name="Shank E.A."/>
            <person name="Bowers A."/>
        </authorList>
    </citation>
    <scope>NUCLEOTIDE SEQUENCE [LARGE SCALE GENOMIC DNA]</scope>
    <source>
        <strain evidence="2 3">AFS081271</strain>
    </source>
</reference>
<name>A0A2B0X0K9_BACAN</name>
<proteinExistence type="predicted"/>
<evidence type="ECO:0000259" key="1">
    <source>
        <dbReference type="Pfam" id="PF23491"/>
    </source>
</evidence>
<evidence type="ECO:0000313" key="2">
    <source>
        <dbReference type="EMBL" id="PFL59413.1"/>
    </source>
</evidence>
<accession>A0A2B0X0K9</accession>